<proteinExistence type="predicted"/>
<dbReference type="Proteomes" id="UP000836841">
    <property type="component" value="Chromosome 7"/>
</dbReference>
<protein>
    <submittedName>
        <fullName evidence="1">Uncharacterized protein</fullName>
    </submittedName>
</protein>
<gene>
    <name evidence="1" type="ORF">TAV2_LOCUS24216</name>
</gene>
<evidence type="ECO:0000313" key="1">
    <source>
        <dbReference type="EMBL" id="CAH2078067.1"/>
    </source>
</evidence>
<dbReference type="EMBL" id="OU466863">
    <property type="protein sequence ID" value="CAH2078067.1"/>
    <property type="molecule type" value="Genomic_DNA"/>
</dbReference>
<dbReference type="AlphaFoldDB" id="A0AAU9T7T0"/>
<evidence type="ECO:0000313" key="2">
    <source>
        <dbReference type="Proteomes" id="UP000836841"/>
    </source>
</evidence>
<name>A0AAU9T7T0_THLAR</name>
<organism evidence="1 2">
    <name type="scientific">Thlaspi arvense</name>
    <name type="common">Field penny-cress</name>
    <dbReference type="NCBI Taxonomy" id="13288"/>
    <lineage>
        <taxon>Eukaryota</taxon>
        <taxon>Viridiplantae</taxon>
        <taxon>Streptophyta</taxon>
        <taxon>Embryophyta</taxon>
        <taxon>Tracheophyta</taxon>
        <taxon>Spermatophyta</taxon>
        <taxon>Magnoliopsida</taxon>
        <taxon>eudicotyledons</taxon>
        <taxon>Gunneridae</taxon>
        <taxon>Pentapetalae</taxon>
        <taxon>rosids</taxon>
        <taxon>malvids</taxon>
        <taxon>Brassicales</taxon>
        <taxon>Brassicaceae</taxon>
        <taxon>Thlaspideae</taxon>
        <taxon>Thlaspi</taxon>
    </lineage>
</organism>
<sequence>MTRRLSFIIGISYTHMGSASERVQFTYPYATVYCNCSHYGCYIPRKIHFTLEEWRGRRRGSVYVALGCDVATIVRFKDHVSAQRHAMPIVHLWEVTNMEEFV</sequence>
<accession>A0AAU9T7T0</accession>
<keyword evidence="2" id="KW-1185">Reference proteome</keyword>
<reference evidence="1 2" key="1">
    <citation type="submission" date="2022-03" db="EMBL/GenBank/DDBJ databases">
        <authorList>
            <person name="Nunn A."/>
            <person name="Chopra R."/>
            <person name="Nunn A."/>
            <person name="Contreras Garrido A."/>
        </authorList>
    </citation>
    <scope>NUCLEOTIDE SEQUENCE [LARGE SCALE GENOMIC DNA]</scope>
</reference>